<dbReference type="Proteomes" id="UP000030640">
    <property type="component" value="Unassembled WGS sequence"/>
</dbReference>
<gene>
    <name evidence="2" type="ORF">C922_03598</name>
</gene>
<protein>
    <submittedName>
        <fullName evidence="2">Uncharacterized protein</fullName>
    </submittedName>
</protein>
<dbReference type="EMBL" id="KI965475">
    <property type="protein sequence ID" value="EUD65874.1"/>
    <property type="molecule type" value="Genomic_DNA"/>
</dbReference>
<keyword evidence="1" id="KW-0472">Membrane</keyword>
<dbReference type="GeneID" id="20038872"/>
<feature type="transmembrane region" description="Helical" evidence="1">
    <location>
        <begin position="31"/>
        <end position="53"/>
    </location>
</feature>
<accession>W7A9Q4</accession>
<evidence type="ECO:0000313" key="3">
    <source>
        <dbReference type="Proteomes" id="UP000030640"/>
    </source>
</evidence>
<name>W7A9Q4_9APIC</name>
<dbReference type="RefSeq" id="XP_008817412.1">
    <property type="nucleotide sequence ID" value="XM_008819190.1"/>
</dbReference>
<proteinExistence type="predicted"/>
<sequence length="97" mass="11715">MTRRIIEHIFIYINANPYCCKIFFSEVVSHILMFILFFVYVTSEFFLIIWLLWQGYTTRLLHDDSLNAFIEICEQMLKNLYLSLDFLLLQGIITMDF</sequence>
<keyword evidence="1" id="KW-0812">Transmembrane</keyword>
<keyword evidence="3" id="KW-1185">Reference proteome</keyword>
<evidence type="ECO:0000256" key="1">
    <source>
        <dbReference type="SAM" id="Phobius"/>
    </source>
</evidence>
<dbReference type="VEuPathDB" id="PlasmoDB:C922_03598"/>
<organism evidence="2 3">
    <name type="scientific">Plasmodium inui San Antonio 1</name>
    <dbReference type="NCBI Taxonomy" id="1237626"/>
    <lineage>
        <taxon>Eukaryota</taxon>
        <taxon>Sar</taxon>
        <taxon>Alveolata</taxon>
        <taxon>Apicomplexa</taxon>
        <taxon>Aconoidasida</taxon>
        <taxon>Haemosporida</taxon>
        <taxon>Plasmodiidae</taxon>
        <taxon>Plasmodium</taxon>
        <taxon>Plasmodium (Plasmodium)</taxon>
    </lineage>
</organism>
<keyword evidence="1" id="KW-1133">Transmembrane helix</keyword>
<evidence type="ECO:0000313" key="2">
    <source>
        <dbReference type="EMBL" id="EUD65874.1"/>
    </source>
</evidence>
<dbReference type="AlphaFoldDB" id="W7A9Q4"/>
<reference evidence="2 3" key="1">
    <citation type="submission" date="2013-02" db="EMBL/GenBank/DDBJ databases">
        <title>The Genome Sequence of Plasmodium inui San Antonio 1.</title>
        <authorList>
            <consortium name="The Broad Institute Genome Sequencing Platform"/>
            <consortium name="The Broad Institute Genome Sequencing Center for Infectious Disease"/>
            <person name="Neafsey D."/>
            <person name="Cheeseman I."/>
            <person name="Volkman S."/>
            <person name="Adams J."/>
            <person name="Walker B."/>
            <person name="Young S.K."/>
            <person name="Zeng Q."/>
            <person name="Gargeya S."/>
            <person name="Fitzgerald M."/>
            <person name="Haas B."/>
            <person name="Abouelleil A."/>
            <person name="Alvarado L."/>
            <person name="Arachchi H.M."/>
            <person name="Berlin A.M."/>
            <person name="Chapman S.B."/>
            <person name="Dewar J."/>
            <person name="Goldberg J."/>
            <person name="Griggs A."/>
            <person name="Gujja S."/>
            <person name="Hansen M."/>
            <person name="Howarth C."/>
            <person name="Imamovic A."/>
            <person name="Larimer J."/>
            <person name="McCowan C."/>
            <person name="Murphy C."/>
            <person name="Neiman D."/>
            <person name="Pearson M."/>
            <person name="Priest M."/>
            <person name="Roberts A."/>
            <person name="Saif S."/>
            <person name="Shea T."/>
            <person name="Sisk P."/>
            <person name="Sykes S."/>
            <person name="Wortman J."/>
            <person name="Nusbaum C."/>
            <person name="Birren B."/>
        </authorList>
    </citation>
    <scope>NUCLEOTIDE SEQUENCE [LARGE SCALE GENOMIC DNA]</scope>
    <source>
        <strain evidence="2 3">San Antonio 1</strain>
    </source>
</reference>